<dbReference type="SMART" id="SM00297">
    <property type="entry name" value="BROMO"/>
    <property type="match status" value="1"/>
</dbReference>
<reference evidence="7 8" key="1">
    <citation type="journal article" date="2019" name="Sci. Rep.">
        <title>Comparative genomics of chytrid fungi reveal insights into the obligate biotrophic and pathogenic lifestyle of Synchytrium endobioticum.</title>
        <authorList>
            <person name="van de Vossenberg B.T.L.H."/>
            <person name="Warris S."/>
            <person name="Nguyen H.D.T."/>
            <person name="van Gent-Pelzer M.P.E."/>
            <person name="Joly D.L."/>
            <person name="van de Geest H.C."/>
            <person name="Bonants P.J.M."/>
            <person name="Smith D.S."/>
            <person name="Levesque C.A."/>
            <person name="van der Lee T.A.J."/>
        </authorList>
    </citation>
    <scope>NUCLEOTIDE SEQUENCE [LARGE SCALE GENOMIC DNA]</scope>
    <source>
        <strain evidence="6 8">LEV6574</strain>
        <strain evidence="5 7">MB42</strain>
    </source>
</reference>
<dbReference type="GO" id="GO:0035267">
    <property type="term" value="C:NuA4 histone acetyltransferase complex"/>
    <property type="evidence" value="ECO:0007669"/>
    <property type="project" value="TreeGrafter"/>
</dbReference>
<evidence type="ECO:0000313" key="6">
    <source>
        <dbReference type="EMBL" id="TPX50556.1"/>
    </source>
</evidence>
<dbReference type="OrthoDB" id="1742084at2759"/>
<gene>
    <name evidence="6" type="ORF">SeLEV6574_g00845</name>
    <name evidence="5" type="ORF">SeMB42_g02814</name>
</gene>
<evidence type="ECO:0000313" key="8">
    <source>
        <dbReference type="Proteomes" id="UP000320475"/>
    </source>
</evidence>
<dbReference type="Gene3D" id="1.20.920.10">
    <property type="entry name" value="Bromodomain-like"/>
    <property type="match status" value="1"/>
</dbReference>
<evidence type="ECO:0000313" key="7">
    <source>
        <dbReference type="Proteomes" id="UP000317494"/>
    </source>
</evidence>
<dbReference type="InterPro" id="IPR036427">
    <property type="entry name" value="Bromodomain-like_sf"/>
</dbReference>
<sequence>MQDIAIDARNGWTTTECLILAQLVHQTGGPDWPSISRQMQTHSCISQPAACFTPQLCETQYTALSAPHSTDAALAPTAVLARALCTARIHELRAELEQDDIAFRQLVQDVIDIRDGRLDEQLRREYDVALSTAKPPRPATPRQVEAKLVVVGDEPGRADTPLSRADDGTEVLTDGYVSGVESVDGSQPRPRKGSLARDDDRKRNFRKICMPVWDKIADHRYGNVFKNMRDEQIIGYHDVVKRPMNLVTIKQRIRDGDISSPDEFHRDLLLMLTNVIMFHNESADIYEMALVFKKFIDAELSQLRTTYQRARQ</sequence>
<organism evidence="6 8">
    <name type="scientific">Synchytrium endobioticum</name>
    <dbReference type="NCBI Taxonomy" id="286115"/>
    <lineage>
        <taxon>Eukaryota</taxon>
        <taxon>Fungi</taxon>
        <taxon>Fungi incertae sedis</taxon>
        <taxon>Chytridiomycota</taxon>
        <taxon>Chytridiomycota incertae sedis</taxon>
        <taxon>Chytridiomycetes</taxon>
        <taxon>Synchytriales</taxon>
        <taxon>Synchytriaceae</taxon>
        <taxon>Synchytrium</taxon>
    </lineage>
</organism>
<evidence type="ECO:0000313" key="5">
    <source>
        <dbReference type="EMBL" id="TPX48879.1"/>
    </source>
</evidence>
<comment type="caution">
    <text evidence="6">The sequence shown here is derived from an EMBL/GenBank/DDBJ whole genome shotgun (WGS) entry which is preliminary data.</text>
</comment>
<accession>A0A507DG90</accession>
<evidence type="ECO:0000256" key="2">
    <source>
        <dbReference type="PROSITE-ProRule" id="PRU00035"/>
    </source>
</evidence>
<keyword evidence="1 2" id="KW-0103">Bromodomain</keyword>
<dbReference type="EMBL" id="QEAN01000092">
    <property type="protein sequence ID" value="TPX48879.1"/>
    <property type="molecule type" value="Genomic_DNA"/>
</dbReference>
<dbReference type="AlphaFoldDB" id="A0A507DG90"/>
<feature type="region of interest" description="Disordered" evidence="3">
    <location>
        <begin position="177"/>
        <end position="198"/>
    </location>
</feature>
<dbReference type="InterPro" id="IPR001005">
    <property type="entry name" value="SANT/Myb"/>
</dbReference>
<dbReference type="SUPFAM" id="SSF47370">
    <property type="entry name" value="Bromodomain"/>
    <property type="match status" value="1"/>
</dbReference>
<evidence type="ECO:0000259" key="4">
    <source>
        <dbReference type="PROSITE" id="PS50014"/>
    </source>
</evidence>
<proteinExistence type="predicted"/>
<dbReference type="InterPro" id="IPR001487">
    <property type="entry name" value="Bromodomain"/>
</dbReference>
<dbReference type="Pfam" id="PF00439">
    <property type="entry name" value="Bromodomain"/>
    <property type="match status" value="1"/>
</dbReference>
<feature type="domain" description="Bromo" evidence="4">
    <location>
        <begin position="236"/>
        <end position="286"/>
    </location>
</feature>
<dbReference type="PRINTS" id="PR00503">
    <property type="entry name" value="BROMODOMAIN"/>
</dbReference>
<dbReference type="PROSITE" id="PS50014">
    <property type="entry name" value="BROMODOMAIN_2"/>
    <property type="match status" value="1"/>
</dbReference>
<dbReference type="PANTHER" id="PTHR15398:SF4">
    <property type="entry name" value="BROMODOMAIN-CONTAINING PROTEIN 8 ISOFORM X1"/>
    <property type="match status" value="1"/>
</dbReference>
<dbReference type="PANTHER" id="PTHR15398">
    <property type="entry name" value="BROMODOMAIN-CONTAINING PROTEIN 8"/>
    <property type="match status" value="1"/>
</dbReference>
<dbReference type="EMBL" id="QEAM01000016">
    <property type="protein sequence ID" value="TPX50556.1"/>
    <property type="molecule type" value="Genomic_DNA"/>
</dbReference>
<name>A0A507DG90_9FUNG</name>
<keyword evidence="7" id="KW-1185">Reference proteome</keyword>
<dbReference type="Proteomes" id="UP000320475">
    <property type="component" value="Unassembled WGS sequence"/>
</dbReference>
<dbReference type="VEuPathDB" id="FungiDB:SeMB42_g02814"/>
<dbReference type="GO" id="GO:0006325">
    <property type="term" value="P:chromatin organization"/>
    <property type="evidence" value="ECO:0007669"/>
    <property type="project" value="UniProtKB-ARBA"/>
</dbReference>
<evidence type="ECO:0000256" key="3">
    <source>
        <dbReference type="SAM" id="MobiDB-lite"/>
    </source>
</evidence>
<protein>
    <recommendedName>
        <fullName evidence="4">Bromo domain-containing protein</fullName>
    </recommendedName>
</protein>
<dbReference type="STRING" id="286115.A0A507DG90"/>
<dbReference type="Proteomes" id="UP000317494">
    <property type="component" value="Unassembled WGS sequence"/>
</dbReference>
<evidence type="ECO:0000256" key="1">
    <source>
        <dbReference type="ARBA" id="ARBA00023117"/>
    </source>
</evidence>
<dbReference type="CDD" id="cd00167">
    <property type="entry name" value="SANT"/>
    <property type="match status" value="1"/>
</dbReference>